<keyword evidence="1" id="KW-0812">Transmembrane</keyword>
<dbReference type="EMBL" id="JAUFQH010000008">
    <property type="protein sequence ID" value="MDN3619658.1"/>
    <property type="molecule type" value="Genomic_DNA"/>
</dbReference>
<sequence length="48" mass="4950">MLAFTYVVSAQNVPQPAGPPPPPGLAIDGGLVFLIVSGIIYGIKKVKD</sequence>
<protein>
    <submittedName>
        <fullName evidence="2">Uncharacterized protein</fullName>
    </submittedName>
</protein>
<feature type="transmembrane region" description="Helical" evidence="1">
    <location>
        <begin position="24"/>
        <end position="43"/>
    </location>
</feature>
<evidence type="ECO:0000313" key="2">
    <source>
        <dbReference type="EMBL" id="MDN3619658.1"/>
    </source>
</evidence>
<dbReference type="AlphaFoldDB" id="A0AAJ1QWM6"/>
<organism evidence="2 3">
    <name type="scientific">Polaribacter sejongensis</name>
    <dbReference type="NCBI Taxonomy" id="985043"/>
    <lineage>
        <taxon>Bacteria</taxon>
        <taxon>Pseudomonadati</taxon>
        <taxon>Bacteroidota</taxon>
        <taxon>Flavobacteriia</taxon>
        <taxon>Flavobacteriales</taxon>
        <taxon>Flavobacteriaceae</taxon>
    </lineage>
</organism>
<dbReference type="Proteomes" id="UP001228636">
    <property type="component" value="Unassembled WGS sequence"/>
</dbReference>
<comment type="caution">
    <text evidence="2">The sequence shown here is derived from an EMBL/GenBank/DDBJ whole genome shotgun (WGS) entry which is preliminary data.</text>
</comment>
<name>A0AAJ1QWM6_9FLAO</name>
<dbReference type="NCBIfam" id="NF046080">
    <property type="entry name" value="PID_CTERM"/>
    <property type="match status" value="1"/>
</dbReference>
<keyword evidence="1" id="KW-0472">Membrane</keyword>
<evidence type="ECO:0000313" key="3">
    <source>
        <dbReference type="Proteomes" id="UP001228636"/>
    </source>
</evidence>
<reference evidence="2 3" key="1">
    <citation type="journal article" date="2014" name="Int. J. Syst. Evol. Microbiol.">
        <title>Complete genome sequence of Corynebacterium casei LMG S-19264T (=DSM 44701T), isolated from a smear-ripened cheese.</title>
        <authorList>
            <consortium name="US DOE Joint Genome Institute (JGI-PGF)"/>
            <person name="Walter F."/>
            <person name="Albersmeier A."/>
            <person name="Kalinowski J."/>
            <person name="Ruckert C."/>
        </authorList>
    </citation>
    <scope>NUCLEOTIDE SEQUENCE [LARGE SCALE GENOMIC DNA]</scope>
    <source>
        <strain evidence="2 3">CECT 8670</strain>
    </source>
</reference>
<gene>
    <name evidence="2" type="ORF">QWY81_09355</name>
</gene>
<accession>A0AAJ1QWM6</accession>
<keyword evidence="1" id="KW-1133">Transmembrane helix</keyword>
<dbReference type="RefSeq" id="WP_244183297.1">
    <property type="nucleotide sequence ID" value="NZ_CP019336.1"/>
</dbReference>
<proteinExistence type="predicted"/>
<evidence type="ECO:0000256" key="1">
    <source>
        <dbReference type="SAM" id="Phobius"/>
    </source>
</evidence>
<dbReference type="InterPro" id="IPR058207">
    <property type="entry name" value="PID_CTERM"/>
</dbReference>